<keyword evidence="3" id="KW-1133">Transmembrane helix</keyword>
<feature type="transmembrane region" description="Helical" evidence="3">
    <location>
        <begin position="328"/>
        <end position="345"/>
    </location>
</feature>
<feature type="transmembrane region" description="Helical" evidence="3">
    <location>
        <begin position="289"/>
        <end position="308"/>
    </location>
</feature>
<comment type="caution">
    <text evidence="5">The sequence shown here is derived from an EMBL/GenBank/DDBJ whole genome shotgun (WGS) entry which is preliminary data.</text>
</comment>
<dbReference type="InterPro" id="IPR012429">
    <property type="entry name" value="HGSNAT_cat"/>
</dbReference>
<keyword evidence="3" id="KW-0472">Membrane</keyword>
<dbReference type="GO" id="GO:0004356">
    <property type="term" value="F:glutamine synthetase activity"/>
    <property type="evidence" value="ECO:0007669"/>
    <property type="project" value="InterPro"/>
</dbReference>
<dbReference type="Gene3D" id="3.30.590.10">
    <property type="entry name" value="Glutamine synthetase/guanido kinase, catalytic domain"/>
    <property type="match status" value="1"/>
</dbReference>
<feature type="transmembrane region" description="Helical" evidence="3">
    <location>
        <begin position="226"/>
        <end position="243"/>
    </location>
</feature>
<evidence type="ECO:0000259" key="4">
    <source>
        <dbReference type="PROSITE" id="PS51987"/>
    </source>
</evidence>
<dbReference type="InterPro" id="IPR008146">
    <property type="entry name" value="Gln_synth_cat_dom"/>
</dbReference>
<keyword evidence="3" id="KW-0812">Transmembrane</keyword>
<gene>
    <name evidence="5" type="ORF">CTAYLR_006452</name>
</gene>
<feature type="transmembrane region" description="Helical" evidence="3">
    <location>
        <begin position="263"/>
        <end position="282"/>
    </location>
</feature>
<feature type="transmembrane region" description="Helical" evidence="3">
    <location>
        <begin position="501"/>
        <end position="522"/>
    </location>
</feature>
<dbReference type="Pfam" id="PF07786">
    <property type="entry name" value="HGSNAT_cat"/>
    <property type="match status" value="1"/>
</dbReference>
<proteinExistence type="inferred from homology"/>
<dbReference type="PANTHER" id="PTHR31061">
    <property type="entry name" value="LD22376P"/>
    <property type="match status" value="1"/>
</dbReference>
<dbReference type="SUPFAM" id="SSF55931">
    <property type="entry name" value="Glutamine synthetase/guanido kinase"/>
    <property type="match status" value="1"/>
</dbReference>
<feature type="transmembrane region" description="Helical" evidence="3">
    <location>
        <begin position="534"/>
        <end position="555"/>
    </location>
</feature>
<evidence type="ECO:0000256" key="3">
    <source>
        <dbReference type="SAM" id="Phobius"/>
    </source>
</evidence>
<sequence length="668" mass="72246">MSDRTGSGAHLNVSLHEFDSEKNAFKDERDALGLTKLAYAFCAGLLEHLPAITAVACPTVNSYKRLVKQGSMSGFTWAPLFVTYGDNNRTNSIRVPAPGRLELRLADPSYNPYLVSALVLAAGLDGIEKNLHPGPPISENLYVKSQADLDAAGIKRLPRTLGEAVEAFASDDLARTTFGPAMHDAFVDFKRNEWLDYLNHVSDWEKARYLRIRRIMDPRSGYRPRFVSLDVVRGFAVLLMILVDLGGSAYSQINLSPWDGLTIADVVAPFFLFMVGMSIPLAKRSPKKVAMRTLALFALGLLLQGGGFPDDETYEWGYDLRRLRVCGILQRIAFCYVVVAGVSFVKAADAALVGTAVAAQVAWFVGSYETRAESFRLIGGGSVACGGIRGAMGPRCNAAGVYDRKLFGIRHLAPGGDYERLAACSECAPAKCPRDDAPAWCRGGHLDPEGALASLGALVTTVLGALASRALQRARSRGFEVFGEPLVVPQIGLPPKVRVELVVAWFGAAAVLAIVAGCLFAAGMPINKQLWTPAYAALAAALCLGALAVVFLSTADLDVRAPPRRSAVVARLIFEPFRRVGRNALLLFVLGKARVFDVVLDAAYLTTQNGGKLNLVTAARKNLFRKHIHGSTTANDHAAADLCFAIAAVLFWAVVAWLLDAYRWYWVI</sequence>
<evidence type="ECO:0000313" key="6">
    <source>
        <dbReference type="Proteomes" id="UP001230188"/>
    </source>
</evidence>
<dbReference type="Pfam" id="PF00120">
    <property type="entry name" value="Gln-synt_C"/>
    <property type="match status" value="1"/>
</dbReference>
<accession>A0AAD7UMF2</accession>
<comment type="similarity">
    <text evidence="1 2">Belongs to the glutamine synthetase family.</text>
</comment>
<evidence type="ECO:0000256" key="2">
    <source>
        <dbReference type="RuleBase" id="RU000384"/>
    </source>
</evidence>
<evidence type="ECO:0000256" key="1">
    <source>
        <dbReference type="PROSITE-ProRule" id="PRU01331"/>
    </source>
</evidence>
<dbReference type="EMBL" id="JAQMWT010000093">
    <property type="protein sequence ID" value="KAJ8610817.1"/>
    <property type="molecule type" value="Genomic_DNA"/>
</dbReference>
<dbReference type="Proteomes" id="UP001230188">
    <property type="component" value="Unassembled WGS sequence"/>
</dbReference>
<evidence type="ECO:0000313" key="5">
    <source>
        <dbReference type="EMBL" id="KAJ8610817.1"/>
    </source>
</evidence>
<feature type="domain" description="GS catalytic" evidence="4">
    <location>
        <begin position="1"/>
        <end position="237"/>
    </location>
</feature>
<organism evidence="5 6">
    <name type="scientific">Chrysophaeum taylorii</name>
    <dbReference type="NCBI Taxonomy" id="2483200"/>
    <lineage>
        <taxon>Eukaryota</taxon>
        <taxon>Sar</taxon>
        <taxon>Stramenopiles</taxon>
        <taxon>Ochrophyta</taxon>
        <taxon>Pelagophyceae</taxon>
        <taxon>Pelagomonadales</taxon>
        <taxon>Pelagomonadaceae</taxon>
        <taxon>Chrysophaeum</taxon>
    </lineage>
</organism>
<protein>
    <recommendedName>
        <fullName evidence="4">GS catalytic domain-containing protein</fullName>
    </recommendedName>
</protein>
<reference evidence="5" key="1">
    <citation type="submission" date="2023-01" db="EMBL/GenBank/DDBJ databases">
        <title>Metagenome sequencing of chrysophaentin producing Chrysophaeum taylorii.</title>
        <authorList>
            <person name="Davison J."/>
            <person name="Bewley C."/>
        </authorList>
    </citation>
    <scope>NUCLEOTIDE SEQUENCE</scope>
    <source>
        <strain evidence="5">NIES-1699</strain>
    </source>
</reference>
<dbReference type="AlphaFoldDB" id="A0AAD7UMF2"/>
<dbReference type="PANTHER" id="PTHR31061:SF24">
    <property type="entry name" value="LD22376P"/>
    <property type="match status" value="1"/>
</dbReference>
<feature type="transmembrane region" description="Helical" evidence="3">
    <location>
        <begin position="638"/>
        <end position="659"/>
    </location>
</feature>
<dbReference type="PROSITE" id="PS51987">
    <property type="entry name" value="GS_CATALYTIC"/>
    <property type="match status" value="1"/>
</dbReference>
<dbReference type="SMART" id="SM01230">
    <property type="entry name" value="Gln-synt_C"/>
    <property type="match status" value="1"/>
</dbReference>
<name>A0AAD7UMF2_9STRA</name>
<keyword evidence="6" id="KW-1185">Reference proteome</keyword>
<dbReference type="InterPro" id="IPR014746">
    <property type="entry name" value="Gln_synth/guanido_kin_cat_dom"/>
</dbReference>